<keyword evidence="4" id="KW-1185">Reference proteome</keyword>
<dbReference type="AlphaFoldDB" id="A0A7J7FZK1"/>
<evidence type="ECO:0000256" key="2">
    <source>
        <dbReference type="ARBA" id="ARBA00022737"/>
    </source>
</evidence>
<comment type="caution">
    <text evidence="3">The sequence shown here is derived from an EMBL/GenBank/DDBJ whole genome shotgun (WGS) entry which is preliminary data.</text>
</comment>
<dbReference type="FunFam" id="3.80.10.10:FF:000383">
    <property type="entry name" value="Leucine-rich repeat receptor protein kinase EMS1"/>
    <property type="match status" value="1"/>
</dbReference>
<reference evidence="3 4" key="2">
    <citation type="submission" date="2020-07" db="EMBL/GenBank/DDBJ databases">
        <title>Genome assembly of wild tea tree DASZ reveals pedigree and selection history of tea varieties.</title>
        <authorList>
            <person name="Zhang W."/>
        </authorList>
    </citation>
    <scope>NUCLEOTIDE SEQUENCE [LARGE SCALE GENOMIC DNA]</scope>
    <source>
        <strain evidence="4">cv. G240</strain>
        <tissue evidence="3">Leaf</tissue>
    </source>
</reference>
<evidence type="ECO:0000256" key="1">
    <source>
        <dbReference type="ARBA" id="ARBA00022614"/>
    </source>
</evidence>
<dbReference type="PANTHER" id="PTHR48057:SF17">
    <property type="entry name" value="LRR RECEPTOR-LIKE SERINE_THREONINE-PROTEIN KINASE FLS2"/>
    <property type="match status" value="1"/>
</dbReference>
<dbReference type="Pfam" id="PF13855">
    <property type="entry name" value="LRR_8"/>
    <property type="match status" value="1"/>
</dbReference>
<dbReference type="SUPFAM" id="SSF52058">
    <property type="entry name" value="L domain-like"/>
    <property type="match status" value="1"/>
</dbReference>
<gene>
    <name evidence="3" type="ORF">HYC85_029736</name>
</gene>
<keyword evidence="2" id="KW-0677">Repeat</keyword>
<sequence>MSFCIAFVSCDIKKEKIPVVVRPPGGTPTINVSIPDKIGILSKLMYLDLSYNYYLQGLLPLTLGNLTQLLHLNMSNTDITGTIPSSIGQLTNLIFLCLSSNPLNGTIPPDI</sequence>
<dbReference type="Proteomes" id="UP000593564">
    <property type="component" value="Unassembled WGS sequence"/>
</dbReference>
<evidence type="ECO:0000313" key="4">
    <source>
        <dbReference type="Proteomes" id="UP000593564"/>
    </source>
</evidence>
<organism evidence="3 4">
    <name type="scientific">Camellia sinensis</name>
    <name type="common">Tea plant</name>
    <name type="synonym">Thea sinensis</name>
    <dbReference type="NCBI Taxonomy" id="4442"/>
    <lineage>
        <taxon>Eukaryota</taxon>
        <taxon>Viridiplantae</taxon>
        <taxon>Streptophyta</taxon>
        <taxon>Embryophyta</taxon>
        <taxon>Tracheophyta</taxon>
        <taxon>Spermatophyta</taxon>
        <taxon>Magnoliopsida</taxon>
        <taxon>eudicotyledons</taxon>
        <taxon>Gunneridae</taxon>
        <taxon>Pentapetalae</taxon>
        <taxon>asterids</taxon>
        <taxon>Ericales</taxon>
        <taxon>Theaceae</taxon>
        <taxon>Camellia</taxon>
    </lineage>
</organism>
<dbReference type="Gene3D" id="3.80.10.10">
    <property type="entry name" value="Ribonuclease Inhibitor"/>
    <property type="match status" value="1"/>
</dbReference>
<dbReference type="InterPro" id="IPR032675">
    <property type="entry name" value="LRR_dom_sf"/>
</dbReference>
<dbReference type="PANTHER" id="PTHR48057">
    <property type="entry name" value="LEUCINE-RICH REPEAT SERINE/THREONINE-PROTEIN KINASE 1"/>
    <property type="match status" value="1"/>
</dbReference>
<proteinExistence type="predicted"/>
<keyword evidence="1" id="KW-0433">Leucine-rich repeat</keyword>
<protein>
    <recommendedName>
        <fullName evidence="5">Leucine-rich repeat-containing N-terminal plant-type domain-containing protein</fullName>
    </recommendedName>
</protein>
<evidence type="ECO:0000313" key="3">
    <source>
        <dbReference type="EMBL" id="KAF5933565.1"/>
    </source>
</evidence>
<accession>A0A7J7FZK1</accession>
<dbReference type="InterPro" id="IPR001611">
    <property type="entry name" value="Leu-rich_rpt"/>
</dbReference>
<reference evidence="4" key="1">
    <citation type="journal article" date="2020" name="Nat. Commun.">
        <title>Genome assembly of wild tea tree DASZ reveals pedigree and selection history of tea varieties.</title>
        <authorList>
            <person name="Zhang W."/>
            <person name="Zhang Y."/>
            <person name="Qiu H."/>
            <person name="Guo Y."/>
            <person name="Wan H."/>
            <person name="Zhang X."/>
            <person name="Scossa F."/>
            <person name="Alseekh S."/>
            <person name="Zhang Q."/>
            <person name="Wang P."/>
            <person name="Xu L."/>
            <person name="Schmidt M.H."/>
            <person name="Jia X."/>
            <person name="Li D."/>
            <person name="Zhu A."/>
            <person name="Guo F."/>
            <person name="Chen W."/>
            <person name="Ni D."/>
            <person name="Usadel B."/>
            <person name="Fernie A.R."/>
            <person name="Wen W."/>
        </authorList>
    </citation>
    <scope>NUCLEOTIDE SEQUENCE [LARGE SCALE GENOMIC DNA]</scope>
    <source>
        <strain evidence="4">cv. G240</strain>
    </source>
</reference>
<dbReference type="EMBL" id="JACBKZ010000014">
    <property type="protein sequence ID" value="KAF5933565.1"/>
    <property type="molecule type" value="Genomic_DNA"/>
</dbReference>
<name>A0A7J7FZK1_CAMSI</name>
<evidence type="ECO:0008006" key="5">
    <source>
        <dbReference type="Google" id="ProtNLM"/>
    </source>
</evidence>
<dbReference type="InterPro" id="IPR052595">
    <property type="entry name" value="LRRC69/RLP"/>
</dbReference>